<name>A0AAV4I0V5_9GAST</name>
<keyword evidence="2" id="KW-1185">Reference proteome</keyword>
<evidence type="ECO:0000313" key="1">
    <source>
        <dbReference type="EMBL" id="GFS03675.1"/>
    </source>
</evidence>
<proteinExistence type="predicted"/>
<accession>A0AAV4I0V5</accession>
<reference evidence="1 2" key="1">
    <citation type="journal article" date="2021" name="Elife">
        <title>Chloroplast acquisition without the gene transfer in kleptoplastic sea slugs, Plakobranchus ocellatus.</title>
        <authorList>
            <person name="Maeda T."/>
            <person name="Takahashi S."/>
            <person name="Yoshida T."/>
            <person name="Shimamura S."/>
            <person name="Takaki Y."/>
            <person name="Nagai Y."/>
            <person name="Toyoda A."/>
            <person name="Suzuki Y."/>
            <person name="Arimoto A."/>
            <person name="Ishii H."/>
            <person name="Satoh N."/>
            <person name="Nishiyama T."/>
            <person name="Hasebe M."/>
            <person name="Maruyama T."/>
            <person name="Minagawa J."/>
            <person name="Obokata J."/>
            <person name="Shigenobu S."/>
        </authorList>
    </citation>
    <scope>NUCLEOTIDE SEQUENCE [LARGE SCALE GENOMIC DNA]</scope>
</reference>
<dbReference type="AlphaFoldDB" id="A0AAV4I0V5"/>
<sequence length="86" mass="9527">MIITLRSSLGLGLELSCPPPPHTHPVLMVHALVFRAIWGVGFRDSVMGKTQERPLGLCLRLLFLWAGRTRYDTGKGYGTRSAQSHP</sequence>
<dbReference type="Proteomes" id="UP000762676">
    <property type="component" value="Unassembled WGS sequence"/>
</dbReference>
<evidence type="ECO:0000313" key="2">
    <source>
        <dbReference type="Proteomes" id="UP000762676"/>
    </source>
</evidence>
<comment type="caution">
    <text evidence="1">The sequence shown here is derived from an EMBL/GenBank/DDBJ whole genome shotgun (WGS) entry which is preliminary data.</text>
</comment>
<protein>
    <submittedName>
        <fullName evidence="1">Uncharacterized protein</fullName>
    </submittedName>
</protein>
<gene>
    <name evidence="1" type="ORF">ElyMa_006476800</name>
</gene>
<dbReference type="EMBL" id="BMAT01013006">
    <property type="protein sequence ID" value="GFS03675.1"/>
    <property type="molecule type" value="Genomic_DNA"/>
</dbReference>
<organism evidence="1 2">
    <name type="scientific">Elysia marginata</name>
    <dbReference type="NCBI Taxonomy" id="1093978"/>
    <lineage>
        <taxon>Eukaryota</taxon>
        <taxon>Metazoa</taxon>
        <taxon>Spiralia</taxon>
        <taxon>Lophotrochozoa</taxon>
        <taxon>Mollusca</taxon>
        <taxon>Gastropoda</taxon>
        <taxon>Heterobranchia</taxon>
        <taxon>Euthyneura</taxon>
        <taxon>Panpulmonata</taxon>
        <taxon>Sacoglossa</taxon>
        <taxon>Placobranchoidea</taxon>
        <taxon>Plakobranchidae</taxon>
        <taxon>Elysia</taxon>
    </lineage>
</organism>